<comment type="caution">
    <text evidence="1">The sequence shown here is derived from an EMBL/GenBank/DDBJ whole genome shotgun (WGS) entry which is preliminary data.</text>
</comment>
<evidence type="ECO:0000313" key="2">
    <source>
        <dbReference type="Proteomes" id="UP000295818"/>
    </source>
</evidence>
<protein>
    <submittedName>
        <fullName evidence="1">Uncharacterized protein</fullName>
    </submittedName>
</protein>
<dbReference type="RefSeq" id="WP_132187459.1">
    <property type="nucleotide sequence ID" value="NZ_SLWM01000001.1"/>
</dbReference>
<sequence>METFSVEPDRCGCRFEQHAPAHHRRLVSLEREPMTALVELIEMAATWDEIEYGETEPVIPPNEWIAFAEDHAWMDGDRVFDALVALASVAFPSRSRRLAAVTPLQKTAAGAVPRALATV</sequence>
<dbReference type="Proteomes" id="UP000295818">
    <property type="component" value="Unassembled WGS sequence"/>
</dbReference>
<proteinExistence type="predicted"/>
<evidence type="ECO:0000313" key="1">
    <source>
        <dbReference type="EMBL" id="TCO31506.1"/>
    </source>
</evidence>
<organism evidence="1 2">
    <name type="scientific">Kribbella orskensis</name>
    <dbReference type="NCBI Taxonomy" id="2512216"/>
    <lineage>
        <taxon>Bacteria</taxon>
        <taxon>Bacillati</taxon>
        <taxon>Actinomycetota</taxon>
        <taxon>Actinomycetes</taxon>
        <taxon>Propionibacteriales</taxon>
        <taxon>Kribbellaceae</taxon>
        <taxon>Kribbella</taxon>
    </lineage>
</organism>
<dbReference type="EMBL" id="SLWM01000001">
    <property type="protein sequence ID" value="TCO31506.1"/>
    <property type="molecule type" value="Genomic_DNA"/>
</dbReference>
<gene>
    <name evidence="1" type="ORF">EV644_101146</name>
</gene>
<keyword evidence="2" id="KW-1185">Reference proteome</keyword>
<name>A0ABY2BTL6_9ACTN</name>
<accession>A0ABY2BTL6</accession>
<reference evidence="1 2" key="1">
    <citation type="journal article" date="2015" name="Stand. Genomic Sci.">
        <title>Genomic Encyclopedia of Bacterial and Archaeal Type Strains, Phase III: the genomes of soil and plant-associated and newly described type strains.</title>
        <authorList>
            <person name="Whitman W.B."/>
            <person name="Woyke T."/>
            <person name="Klenk H.P."/>
            <person name="Zhou Y."/>
            <person name="Lilburn T.G."/>
            <person name="Beck B.J."/>
            <person name="De Vos P."/>
            <person name="Vandamme P."/>
            <person name="Eisen J.A."/>
            <person name="Garrity G."/>
            <person name="Hugenholtz P."/>
            <person name="Kyrpides N.C."/>
        </authorList>
    </citation>
    <scope>NUCLEOTIDE SEQUENCE [LARGE SCALE GENOMIC DNA]</scope>
    <source>
        <strain evidence="1 2">VKM Ac-2538</strain>
    </source>
</reference>